<feature type="compositionally biased region" description="Low complexity" evidence="1">
    <location>
        <begin position="532"/>
        <end position="555"/>
    </location>
</feature>
<dbReference type="VEuPathDB" id="TriTrypDB:LdBPK_281690.1"/>
<dbReference type="Proteomes" id="UP000318821">
    <property type="component" value="Unassembled WGS sequence"/>
</dbReference>
<dbReference type="VEuPathDB" id="TriTrypDB:LdCL_280021600"/>
<organism evidence="2 3">
    <name type="scientific">Leishmania donovani</name>
    <dbReference type="NCBI Taxonomy" id="5661"/>
    <lineage>
        <taxon>Eukaryota</taxon>
        <taxon>Discoba</taxon>
        <taxon>Euglenozoa</taxon>
        <taxon>Kinetoplastea</taxon>
        <taxon>Metakinetoplastina</taxon>
        <taxon>Trypanosomatida</taxon>
        <taxon>Trypanosomatidae</taxon>
        <taxon>Leishmaniinae</taxon>
        <taxon>Leishmania</taxon>
    </lineage>
</organism>
<dbReference type="VEuPathDB" id="TriTrypDB:LDHU3_28.2180"/>
<evidence type="ECO:0000313" key="3">
    <source>
        <dbReference type="Proteomes" id="UP000318821"/>
    </source>
</evidence>
<comment type="caution">
    <text evidence="2">The sequence shown here is derived from an EMBL/GenBank/DDBJ whole genome shotgun (WGS) entry which is preliminary data.</text>
</comment>
<name>A0A504WUZ9_LEIDO</name>
<protein>
    <submittedName>
        <fullName evidence="2">Uncharacterized protein</fullName>
    </submittedName>
</protein>
<feature type="compositionally biased region" description="Low complexity" evidence="1">
    <location>
        <begin position="483"/>
        <end position="524"/>
    </location>
</feature>
<reference evidence="3" key="1">
    <citation type="submission" date="2019-02" db="EMBL/GenBank/DDBJ databases">
        <title>FDA dAtabase for Regulatory Grade micrObial Sequences (FDA-ARGOS): Supporting development and validation of Infectious Disease Dx tests.</title>
        <authorList>
            <person name="Duncan R."/>
            <person name="Fisher C."/>
            <person name="Tallon L."/>
            <person name="Sadzewicz L."/>
            <person name="Sengamalay N."/>
            <person name="Ott S."/>
            <person name="Godinez A."/>
            <person name="Nagaraj S."/>
            <person name="Vavikolanu K."/>
            <person name="Vyas G."/>
            <person name="Nadendla S."/>
            <person name="Aluvathingal J."/>
            <person name="Sichtig H."/>
        </authorList>
    </citation>
    <scope>NUCLEOTIDE SEQUENCE [LARGE SCALE GENOMIC DNA]</scope>
    <source>
        <strain evidence="3">FDAARGOS_360</strain>
    </source>
</reference>
<gene>
    <name evidence="2" type="ORF">CGC20_13305</name>
</gene>
<feature type="compositionally biased region" description="Basic and acidic residues" evidence="1">
    <location>
        <begin position="471"/>
        <end position="481"/>
    </location>
</feature>
<sequence>MDIPLRLRLAYANYLGEVYCDRKLVRCDPQPPSRSSPYTGEGAERDGRHWLSSLVASVGSNQSGEALLHTDPEANTTFLSPRVVTAVMQMKTPPSLPNADPLPRCVSEKREAADPSAAPSLQPCDDIGEGPQLLHTEKLVDETQPESPHTSSASFSRTAPSPPATALEPHAPEATRVESAVQTSIAVGMEADAAARAREVRVSEELAGTHEALLADVTAALERRLRECVWKTVTLDDAQQQLTCAFQLPSSTSPASSSRPPHPLSSVPLAAAAFRASAAPPPHAQLTKQAAPARADASTCMATEQDAASGELADALTEPPAARAAAAEVAAPLPWLLANRTDASLSDDAKKEIALHLYALSRQVRQLRDQLEAHESTHYRHVNALRAAQKQRQGRLPLPLRVEIVKAYEDDPVPYRKGPWREADFAAARRGGSGRSAGGMEEDAAGNESYASDDFTQVTSAALTVVSTDDGQARDGARGDDGSGSSVSSAEELFRQRQAAALRARNQQAGARSAAANAVSSSRNRLSDRSTDYSSSLTDTSSASTLTTTTTTSTDNDSDSGYVTTSRAPTTSTTLSLVMPVTALLVAVYSASTLNDSVTGITMWCSIHGGTANVTRVLDDNEVTEGSGY</sequence>
<evidence type="ECO:0000256" key="1">
    <source>
        <dbReference type="SAM" id="MobiDB-lite"/>
    </source>
</evidence>
<feature type="region of interest" description="Disordered" evidence="1">
    <location>
        <begin position="466"/>
        <end position="571"/>
    </location>
</feature>
<dbReference type="AlphaFoldDB" id="A0A504WUZ9"/>
<evidence type="ECO:0000313" key="2">
    <source>
        <dbReference type="EMBL" id="TPP40476.1"/>
    </source>
</evidence>
<feature type="region of interest" description="Disordered" evidence="1">
    <location>
        <begin position="278"/>
        <end position="312"/>
    </location>
</feature>
<dbReference type="EMBL" id="RHLD01000012">
    <property type="protein sequence ID" value="TPP40476.1"/>
    <property type="molecule type" value="Genomic_DNA"/>
</dbReference>
<accession>A0A504WUZ9</accession>
<feature type="region of interest" description="Disordered" evidence="1">
    <location>
        <begin position="108"/>
        <end position="179"/>
    </location>
</feature>
<proteinExistence type="predicted"/>
<feature type="compositionally biased region" description="Polar residues" evidence="1">
    <location>
        <begin position="145"/>
        <end position="159"/>
    </location>
</feature>